<comment type="caution">
    <text evidence="1">The sequence shown here is derived from an EMBL/GenBank/DDBJ whole genome shotgun (WGS) entry which is preliminary data.</text>
</comment>
<gene>
    <name evidence="1" type="ORF">CDAR_180521</name>
</gene>
<keyword evidence="2" id="KW-1185">Reference proteome</keyword>
<evidence type="ECO:0000313" key="2">
    <source>
        <dbReference type="Proteomes" id="UP001054837"/>
    </source>
</evidence>
<dbReference type="Proteomes" id="UP001054837">
    <property type="component" value="Unassembled WGS sequence"/>
</dbReference>
<accession>A0AAV4STG3</accession>
<evidence type="ECO:0000313" key="1">
    <source>
        <dbReference type="EMBL" id="GIY37380.1"/>
    </source>
</evidence>
<dbReference type="EMBL" id="BPLQ01008445">
    <property type="protein sequence ID" value="GIY37380.1"/>
    <property type="molecule type" value="Genomic_DNA"/>
</dbReference>
<name>A0AAV4STG3_9ARAC</name>
<reference evidence="1 2" key="1">
    <citation type="submission" date="2021-06" db="EMBL/GenBank/DDBJ databases">
        <title>Caerostris darwini draft genome.</title>
        <authorList>
            <person name="Kono N."/>
            <person name="Arakawa K."/>
        </authorList>
    </citation>
    <scope>NUCLEOTIDE SEQUENCE [LARGE SCALE GENOMIC DNA]</scope>
</reference>
<organism evidence="1 2">
    <name type="scientific">Caerostris darwini</name>
    <dbReference type="NCBI Taxonomy" id="1538125"/>
    <lineage>
        <taxon>Eukaryota</taxon>
        <taxon>Metazoa</taxon>
        <taxon>Ecdysozoa</taxon>
        <taxon>Arthropoda</taxon>
        <taxon>Chelicerata</taxon>
        <taxon>Arachnida</taxon>
        <taxon>Araneae</taxon>
        <taxon>Araneomorphae</taxon>
        <taxon>Entelegynae</taxon>
        <taxon>Araneoidea</taxon>
        <taxon>Araneidae</taxon>
        <taxon>Caerostris</taxon>
    </lineage>
</organism>
<protein>
    <submittedName>
        <fullName evidence="1">Uncharacterized protein</fullName>
    </submittedName>
</protein>
<dbReference type="AlphaFoldDB" id="A0AAV4STG3"/>
<proteinExistence type="predicted"/>
<sequence>MITHSREASSGSRIAWRKLFLLYLATESPVTSVFLFGTHLRRNCEGWYSDKKSLRYVYGTEIRNHGTDYIPETLGSGCITSLISLLMYIKNTRRESPCTSVFPFGTRSAGIVNDGIGIKKGKLKTRVQGTGNKKWQEYILGGKPFENEIDNVLDHTVDV</sequence>